<comment type="similarity">
    <text evidence="2">Belongs to the DNase II family.</text>
</comment>
<feature type="signal peptide" evidence="5">
    <location>
        <begin position="1"/>
        <end position="19"/>
    </location>
</feature>
<keyword evidence="5 8" id="KW-0732">Signal</keyword>
<reference evidence="6" key="3">
    <citation type="submission" date="2011-06" db="UniProtKB">
        <authorList>
            <consortium name="Ensembl"/>
        </authorList>
    </citation>
    <scope>IDENTIFICATION</scope>
</reference>
<accession>F6RG98</accession>
<dbReference type="PANTHER" id="PTHR10858">
    <property type="entry name" value="DEOXYRIBONUCLEASE II"/>
    <property type="match status" value="1"/>
</dbReference>
<dbReference type="OMA" id="HMPQLCA"/>
<dbReference type="Proteomes" id="UP000008143">
    <property type="component" value="Chromosome 4"/>
</dbReference>
<dbReference type="PANTHER" id="PTHR10858:SF2">
    <property type="entry name" value="DEOXYRIBONUCLEASE-2-BETA"/>
    <property type="match status" value="1"/>
</dbReference>
<dbReference type="GO" id="GO:0004531">
    <property type="term" value="F:deoxyribonuclease II activity"/>
    <property type="evidence" value="ECO:0000318"/>
    <property type="project" value="GO_Central"/>
</dbReference>
<dbReference type="PaxDb" id="8364-ENSXETP00000018974"/>
<dbReference type="OrthoDB" id="10261598at2759"/>
<evidence type="ECO:0000256" key="2">
    <source>
        <dbReference type="ARBA" id="ARBA00007527"/>
    </source>
</evidence>
<organism evidence="6">
    <name type="scientific">Xenopus tropicalis</name>
    <name type="common">Western clawed frog</name>
    <name type="synonym">Silurana tropicalis</name>
    <dbReference type="NCBI Taxonomy" id="8364"/>
    <lineage>
        <taxon>Eukaryota</taxon>
        <taxon>Metazoa</taxon>
        <taxon>Chordata</taxon>
        <taxon>Craniata</taxon>
        <taxon>Vertebrata</taxon>
        <taxon>Euteleostomi</taxon>
        <taxon>Amphibia</taxon>
        <taxon>Batrachia</taxon>
        <taxon>Anura</taxon>
        <taxon>Pipoidea</taxon>
        <taxon>Pipidae</taxon>
        <taxon>Xenopodinae</taxon>
        <taxon>Xenopus</taxon>
        <taxon>Silurana</taxon>
    </lineage>
</organism>
<reference evidence="6" key="2">
    <citation type="journal article" date="2010" name="Science">
        <title>The genome of the Western clawed frog Xenopus tropicalis.</title>
        <authorList>
            <person name="Hellsten U."/>
            <person name="Harland R.M."/>
            <person name="Gilchrist M.J."/>
            <person name="Hendrix D."/>
            <person name="Jurka J."/>
            <person name="Kapitonov V."/>
            <person name="Ovcharenko I."/>
            <person name="Putnam N.H."/>
            <person name="Shu S."/>
            <person name="Taher L."/>
            <person name="Blitz I.L."/>
            <person name="Blumberg B."/>
            <person name="Dichmann D.S."/>
            <person name="Dubchak I."/>
            <person name="Amaya E."/>
            <person name="Detter J.C."/>
            <person name="Fletcher R."/>
            <person name="Gerhard D.S."/>
            <person name="Goodstein D."/>
            <person name="Graves T."/>
            <person name="Grigoriev I.V."/>
            <person name="Grimwood J."/>
            <person name="Kawashima T."/>
            <person name="Lindquist E."/>
            <person name="Lucas S.M."/>
            <person name="Mead P.E."/>
            <person name="Mitros T."/>
            <person name="Ogino H."/>
            <person name="Ohta Y."/>
            <person name="Poliakov A.V."/>
            <person name="Pollet N."/>
            <person name="Robert J."/>
            <person name="Salamov A."/>
            <person name="Sater A.K."/>
            <person name="Schmutz J."/>
            <person name="Terry A."/>
            <person name="Vize P.D."/>
            <person name="Warren W.C."/>
            <person name="Wells D."/>
            <person name="Wills A."/>
            <person name="Wilson R.K."/>
            <person name="Zimmerman L.B."/>
            <person name="Zorn A.M."/>
            <person name="Grainger R."/>
            <person name="Grammer T."/>
            <person name="Khokha M.K."/>
            <person name="Richardson P.M."/>
            <person name="Rokhsar D.S."/>
        </authorList>
    </citation>
    <scope>NUCLEOTIDE SEQUENCE [LARGE SCALE GENOMIC DNA]</scope>
    <source>
        <strain evidence="6">Nigerian</strain>
    </source>
</reference>
<gene>
    <name evidence="6 8 9" type="primary">dnase2b</name>
</gene>
<dbReference type="GeneTree" id="ENSGT00390000002634"/>
<dbReference type="Xenbase" id="XB-GENE-980313">
    <property type="gene designation" value="dnase2b"/>
</dbReference>
<name>F6RG98_XENTR</name>
<evidence type="ECO:0000313" key="9">
    <source>
        <dbReference type="Xenbase" id="XB-GENE-980313"/>
    </source>
</evidence>
<dbReference type="EC" id="3.1.22.1" evidence="3"/>
<dbReference type="AGR" id="Xenbase:XB-GENE-980313"/>
<dbReference type="CDD" id="cd09190">
    <property type="entry name" value="PLDc_DNaseII_beta_1"/>
    <property type="match status" value="1"/>
</dbReference>
<dbReference type="InterPro" id="IPR004947">
    <property type="entry name" value="DNase_II"/>
</dbReference>
<sequence length="354" mass="41183">MFGLYQFAVLYLIAMSMVAAEISCRNEAGDPIDWFVVYKLPMLKMNGSTGSGLDYLYMDSTNQEWQISKFQINTTKSAVGQVLQQLYQDYDKNNTVYMIYNDAPPNVTNSTRKGHTKGILFFDNSQGFWLIHSVPHFPPYPEDGYGYPSTGKRFGQTAICVTYQYNEFKEIATQLLYYNPNVYNCSVPDIYQKEMWMLHKICLGGHFPWIDSTRLTQLNSARGEVFLNFAKSKYFIDDIFAAWIAQKLRTNMLVESWQSRQQLSSNCSLQYHVYNINRIGLPTQSTFQTFYDHSKWCVSQSNEDLWTCIGDLNRHPAQTRRSGGFICTQNKHIYTAFRNMVLYYKNCTDTEYKI</sequence>
<reference evidence="8" key="4">
    <citation type="submission" date="2025-04" db="UniProtKB">
        <authorList>
            <consortium name="RefSeq"/>
        </authorList>
    </citation>
    <scope>IDENTIFICATION</scope>
</reference>
<dbReference type="GO" id="GO:0006309">
    <property type="term" value="P:apoptotic DNA fragmentation"/>
    <property type="evidence" value="ECO:0000318"/>
    <property type="project" value="GO_Central"/>
</dbReference>
<evidence type="ECO:0000313" key="6">
    <source>
        <dbReference type="Ensembl" id="ENSXETP00000003008"/>
    </source>
</evidence>
<dbReference type="Pfam" id="PF03265">
    <property type="entry name" value="DNase_II"/>
    <property type="match status" value="1"/>
</dbReference>
<reference evidence="8" key="1">
    <citation type="journal article" date="2002" name="Dev. Dyn.">
        <title>Genetic and genomic tools for Xenopus research: The NIH Xenopus initiative.</title>
        <authorList>
            <person name="Klein S.L."/>
            <person name="Strausberg R.L."/>
            <person name="Wagner L."/>
            <person name="Pontius J."/>
            <person name="Clifton S.W."/>
            <person name="Richardson P."/>
        </authorList>
    </citation>
    <scope>NUCLEOTIDE SEQUENCE</scope>
</reference>
<evidence type="ECO:0000313" key="7">
    <source>
        <dbReference type="Proteomes" id="UP000008143"/>
    </source>
</evidence>
<evidence type="ECO:0000256" key="1">
    <source>
        <dbReference type="ARBA" id="ARBA00000447"/>
    </source>
</evidence>
<evidence type="ECO:0000256" key="4">
    <source>
        <dbReference type="ARBA" id="ARBA00022801"/>
    </source>
</evidence>
<proteinExistence type="inferred from homology"/>
<evidence type="ECO:0000256" key="3">
    <source>
        <dbReference type="ARBA" id="ARBA00012036"/>
    </source>
</evidence>
<dbReference type="Ensembl" id="ENSXETT00000003008">
    <property type="protein sequence ID" value="ENSXETP00000003008"/>
    <property type="gene ID" value="ENSXETG00000025076"/>
</dbReference>
<keyword evidence="7" id="KW-1185">Reference proteome</keyword>
<evidence type="ECO:0000313" key="8">
    <source>
        <dbReference type="RefSeq" id="NP_001011305.2"/>
    </source>
</evidence>
<accession>Q5M8H0</accession>
<dbReference type="GeneID" id="496759"/>
<dbReference type="CDD" id="cd09192">
    <property type="entry name" value="PLDc_DNaseII_beta_2"/>
    <property type="match status" value="1"/>
</dbReference>
<evidence type="ECO:0000256" key="5">
    <source>
        <dbReference type="SAM" id="SignalP"/>
    </source>
</evidence>
<protein>
    <recommendedName>
        <fullName evidence="3">deoxyribonuclease II</fullName>
        <ecNumber evidence="3">3.1.22.1</ecNumber>
    </recommendedName>
</protein>
<dbReference type="CTD" id="58511"/>
<dbReference type="DNASU" id="496759"/>
<dbReference type="RefSeq" id="NP_001011305.2">
    <property type="nucleotide sequence ID" value="NM_001011305.2"/>
</dbReference>
<keyword evidence="4" id="KW-0378">Hydrolase</keyword>
<dbReference type="AlphaFoldDB" id="F6RG98"/>
<comment type="catalytic activity">
    <reaction evidence="1">
        <text>Endonucleolytic cleavage to nucleoside 3'-phosphates and 3'-phosphooligonucleotide end-products.</text>
        <dbReference type="EC" id="3.1.22.1"/>
    </reaction>
</comment>
<dbReference type="Bgee" id="ENSXETG00000025076">
    <property type="expression patterns" value="Expressed in spleen and 13 other cell types or tissues"/>
</dbReference>
<feature type="chain" id="PRO_5033206106" description="deoxyribonuclease II" evidence="5 8">
    <location>
        <begin position="20"/>
        <end position="354"/>
    </location>
</feature>
<dbReference type="KEGG" id="xtr:496759"/>